<proteinExistence type="predicted"/>
<sequence length="72" mass="7554">SSASGSDALETDMMILQGRWWAPVGPPGRWLPIGRTVAGGARRMLAAQGEDVPGSAGENPCLFGEAVLEQWS</sequence>
<feature type="non-terminal residue" evidence="1">
    <location>
        <position position="1"/>
    </location>
</feature>
<accession>A0ABV8HY09</accession>
<dbReference type="RefSeq" id="WP_386436401.1">
    <property type="nucleotide sequence ID" value="NZ_JBHSBB010000029.1"/>
</dbReference>
<dbReference type="Proteomes" id="UP001595765">
    <property type="component" value="Unassembled WGS sequence"/>
</dbReference>
<evidence type="ECO:0000313" key="2">
    <source>
        <dbReference type="Proteomes" id="UP001595765"/>
    </source>
</evidence>
<keyword evidence="2" id="KW-1185">Reference proteome</keyword>
<organism evidence="1 2">
    <name type="scientific">Streptomyces polygonati</name>
    <dbReference type="NCBI Taxonomy" id="1617087"/>
    <lineage>
        <taxon>Bacteria</taxon>
        <taxon>Bacillati</taxon>
        <taxon>Actinomycetota</taxon>
        <taxon>Actinomycetes</taxon>
        <taxon>Kitasatosporales</taxon>
        <taxon>Streptomycetaceae</taxon>
        <taxon>Streptomyces</taxon>
    </lineage>
</organism>
<evidence type="ECO:0000313" key="1">
    <source>
        <dbReference type="EMBL" id="MFC4035814.1"/>
    </source>
</evidence>
<gene>
    <name evidence="1" type="ORF">ACFO3J_30730</name>
</gene>
<protein>
    <submittedName>
        <fullName evidence="1">Uncharacterized protein</fullName>
    </submittedName>
</protein>
<dbReference type="EMBL" id="JBHSBB010000029">
    <property type="protein sequence ID" value="MFC4035814.1"/>
    <property type="molecule type" value="Genomic_DNA"/>
</dbReference>
<reference evidence="2" key="1">
    <citation type="journal article" date="2019" name="Int. J. Syst. Evol. Microbiol.">
        <title>The Global Catalogue of Microorganisms (GCM) 10K type strain sequencing project: providing services to taxonomists for standard genome sequencing and annotation.</title>
        <authorList>
            <consortium name="The Broad Institute Genomics Platform"/>
            <consortium name="The Broad Institute Genome Sequencing Center for Infectious Disease"/>
            <person name="Wu L."/>
            <person name="Ma J."/>
        </authorList>
    </citation>
    <scope>NUCLEOTIDE SEQUENCE [LARGE SCALE GENOMIC DNA]</scope>
    <source>
        <strain evidence="2">CGMCC 4.7237</strain>
    </source>
</reference>
<name>A0ABV8HY09_9ACTN</name>
<comment type="caution">
    <text evidence="1">The sequence shown here is derived from an EMBL/GenBank/DDBJ whole genome shotgun (WGS) entry which is preliminary data.</text>
</comment>